<dbReference type="OrthoDB" id="2434196at2759"/>
<keyword evidence="2" id="KW-1185">Reference proteome</keyword>
<evidence type="ECO:0000313" key="2">
    <source>
        <dbReference type="Proteomes" id="UP000053593"/>
    </source>
</evidence>
<feature type="non-terminal residue" evidence="1">
    <location>
        <position position="58"/>
    </location>
</feature>
<dbReference type="HOGENOM" id="CLU_2984495_0_0_1"/>
<dbReference type="AlphaFoldDB" id="A0A0D0BSI5"/>
<reference evidence="1 2" key="1">
    <citation type="submission" date="2014-04" db="EMBL/GenBank/DDBJ databases">
        <title>Evolutionary Origins and Diversification of the Mycorrhizal Mutualists.</title>
        <authorList>
            <consortium name="DOE Joint Genome Institute"/>
            <consortium name="Mycorrhizal Genomics Consortium"/>
            <person name="Kohler A."/>
            <person name="Kuo A."/>
            <person name="Nagy L.G."/>
            <person name="Floudas D."/>
            <person name="Copeland A."/>
            <person name="Barry K.W."/>
            <person name="Cichocki N."/>
            <person name="Veneault-Fourrey C."/>
            <person name="LaButti K."/>
            <person name="Lindquist E.A."/>
            <person name="Lipzen A."/>
            <person name="Lundell T."/>
            <person name="Morin E."/>
            <person name="Murat C."/>
            <person name="Riley R."/>
            <person name="Ohm R."/>
            <person name="Sun H."/>
            <person name="Tunlid A."/>
            <person name="Henrissat B."/>
            <person name="Grigoriev I.V."/>
            <person name="Hibbett D.S."/>
            <person name="Martin F."/>
        </authorList>
    </citation>
    <scope>NUCLEOTIDE SEQUENCE [LARGE SCALE GENOMIC DNA]</scope>
    <source>
        <strain evidence="1 2">FD-317 M1</strain>
    </source>
</reference>
<organism evidence="1 2">
    <name type="scientific">Collybiopsis luxurians FD-317 M1</name>
    <dbReference type="NCBI Taxonomy" id="944289"/>
    <lineage>
        <taxon>Eukaryota</taxon>
        <taxon>Fungi</taxon>
        <taxon>Dikarya</taxon>
        <taxon>Basidiomycota</taxon>
        <taxon>Agaricomycotina</taxon>
        <taxon>Agaricomycetes</taxon>
        <taxon>Agaricomycetidae</taxon>
        <taxon>Agaricales</taxon>
        <taxon>Marasmiineae</taxon>
        <taxon>Omphalotaceae</taxon>
        <taxon>Collybiopsis</taxon>
        <taxon>Collybiopsis luxurians</taxon>
    </lineage>
</organism>
<dbReference type="EMBL" id="KN834786">
    <property type="protein sequence ID" value="KIK58321.1"/>
    <property type="molecule type" value="Genomic_DNA"/>
</dbReference>
<gene>
    <name evidence="1" type="ORF">GYMLUDRAFT_146041</name>
</gene>
<feature type="non-terminal residue" evidence="1">
    <location>
        <position position="1"/>
    </location>
</feature>
<proteinExistence type="predicted"/>
<protein>
    <submittedName>
        <fullName evidence="1">Uncharacterized protein</fullName>
    </submittedName>
</protein>
<accession>A0A0D0BSI5</accession>
<evidence type="ECO:0000313" key="1">
    <source>
        <dbReference type="EMBL" id="KIK58321.1"/>
    </source>
</evidence>
<name>A0A0D0BSI5_9AGAR</name>
<sequence>SPKSLKRTQEAFENMLSAASQGQGVHPKLGQILKRTFDQVEKVGGDIGKEKRRQTMPR</sequence>
<dbReference type="Proteomes" id="UP000053593">
    <property type="component" value="Unassembled WGS sequence"/>
</dbReference>